<name>A0A3B1C354_9ZZZZ</name>
<dbReference type="Gene3D" id="3.40.50.300">
    <property type="entry name" value="P-loop containing nucleotide triphosphate hydrolases"/>
    <property type="match status" value="1"/>
</dbReference>
<dbReference type="InterPro" id="IPR003593">
    <property type="entry name" value="AAA+_ATPase"/>
</dbReference>
<dbReference type="GO" id="GO:0016887">
    <property type="term" value="F:ATP hydrolysis activity"/>
    <property type="evidence" value="ECO:0007669"/>
    <property type="project" value="InterPro"/>
</dbReference>
<dbReference type="PANTHER" id="PTHR42711">
    <property type="entry name" value="ABC TRANSPORTER ATP-BINDING PROTEIN"/>
    <property type="match status" value="1"/>
</dbReference>
<evidence type="ECO:0000259" key="4">
    <source>
        <dbReference type="PROSITE" id="PS50893"/>
    </source>
</evidence>
<evidence type="ECO:0000313" key="5">
    <source>
        <dbReference type="EMBL" id="VAX18454.1"/>
    </source>
</evidence>
<dbReference type="InterPro" id="IPR050763">
    <property type="entry name" value="ABC_transporter_ATP-binding"/>
</dbReference>
<dbReference type="Pfam" id="PF00005">
    <property type="entry name" value="ABC_tran"/>
    <property type="match status" value="1"/>
</dbReference>
<feature type="domain" description="ABC transporter" evidence="4">
    <location>
        <begin position="7"/>
        <end position="260"/>
    </location>
</feature>
<dbReference type="SMART" id="SM00382">
    <property type="entry name" value="AAA"/>
    <property type="match status" value="1"/>
</dbReference>
<dbReference type="AlphaFoldDB" id="A0A3B1C354"/>
<protein>
    <submittedName>
        <fullName evidence="5">Efflux ABC transporter, ATP-binding protein</fullName>
    </submittedName>
</protein>
<keyword evidence="3 5" id="KW-0067">ATP-binding</keyword>
<dbReference type="PANTHER" id="PTHR42711:SF1">
    <property type="entry name" value="ABC-TRANSPORT PROTEIN, ATP-BINDING COMPONENT"/>
    <property type="match status" value="1"/>
</dbReference>
<dbReference type="InterPro" id="IPR027417">
    <property type="entry name" value="P-loop_NTPase"/>
</dbReference>
<evidence type="ECO:0000256" key="2">
    <source>
        <dbReference type="ARBA" id="ARBA00022741"/>
    </source>
</evidence>
<reference evidence="5" key="1">
    <citation type="submission" date="2018-06" db="EMBL/GenBank/DDBJ databases">
        <authorList>
            <person name="Zhirakovskaya E."/>
        </authorList>
    </citation>
    <scope>NUCLEOTIDE SEQUENCE</scope>
</reference>
<organism evidence="5">
    <name type="scientific">hydrothermal vent metagenome</name>
    <dbReference type="NCBI Taxonomy" id="652676"/>
    <lineage>
        <taxon>unclassified sequences</taxon>
        <taxon>metagenomes</taxon>
        <taxon>ecological metagenomes</taxon>
    </lineage>
</organism>
<accession>A0A3B1C354</accession>
<gene>
    <name evidence="5" type="ORF">MNBD_NITROSPINAE03-1444</name>
</gene>
<keyword evidence="1" id="KW-0813">Transport</keyword>
<proteinExistence type="predicted"/>
<dbReference type="GO" id="GO:0005524">
    <property type="term" value="F:ATP binding"/>
    <property type="evidence" value="ECO:0007669"/>
    <property type="project" value="UniProtKB-KW"/>
</dbReference>
<dbReference type="SUPFAM" id="SSF52540">
    <property type="entry name" value="P-loop containing nucleoside triphosphate hydrolases"/>
    <property type="match status" value="1"/>
</dbReference>
<sequence length="339" mass="37955">MNNNALIQVENLTREFKLAQGKEGFAGSIYNLFSRKHKIIKAVDNISFSINVGELVGYVGENGAGKSTTIKMLTGILNPTSGHVEVAGVVPYEDRVANAFNIGVVFGQRTQLWWDLPVRDSFDLLRSIYRIPENKFRSNYKELADALGLDSLLSVPVRKLSLGQRMRCDLAASLLHGPKILYLDEPTIGLDLIAKDNVRKILKKINSLNGVTIILTTHDMDDIEALCDRIIIIDEGKIAYVGTMDQLKADHVRHKILEVEFHDYNPELTSLPMLTVIKSEANKKWLHFDQGGASIHEVISTLFKDYRVKDISIHEPKVEDVVKSLYESGPAPFSQTVLK</sequence>
<evidence type="ECO:0000256" key="1">
    <source>
        <dbReference type="ARBA" id="ARBA00022448"/>
    </source>
</evidence>
<dbReference type="PROSITE" id="PS50893">
    <property type="entry name" value="ABC_TRANSPORTER_2"/>
    <property type="match status" value="1"/>
</dbReference>
<evidence type="ECO:0000256" key="3">
    <source>
        <dbReference type="ARBA" id="ARBA00022840"/>
    </source>
</evidence>
<keyword evidence="2" id="KW-0547">Nucleotide-binding</keyword>
<dbReference type="InterPro" id="IPR003439">
    <property type="entry name" value="ABC_transporter-like_ATP-bd"/>
</dbReference>
<dbReference type="EMBL" id="UOGB01000112">
    <property type="protein sequence ID" value="VAX18454.1"/>
    <property type="molecule type" value="Genomic_DNA"/>
</dbReference>